<accession>A0ABR1AXL1</accession>
<gene>
    <name evidence="1" type="ORF">RUM44_003117</name>
</gene>
<name>A0ABR1AXL1_POLSC</name>
<evidence type="ECO:0000313" key="2">
    <source>
        <dbReference type="Proteomes" id="UP001359485"/>
    </source>
</evidence>
<keyword evidence="2" id="KW-1185">Reference proteome</keyword>
<reference evidence="1 2" key="1">
    <citation type="submission" date="2023-09" db="EMBL/GenBank/DDBJ databases">
        <title>Genomes of two closely related lineages of the louse Polyplax serrata with different host specificities.</title>
        <authorList>
            <person name="Martinu J."/>
            <person name="Tarabai H."/>
            <person name="Stefka J."/>
            <person name="Hypsa V."/>
        </authorList>
    </citation>
    <scope>NUCLEOTIDE SEQUENCE [LARGE SCALE GENOMIC DNA]</scope>
    <source>
        <strain evidence="1">98ZLc_SE</strain>
    </source>
</reference>
<evidence type="ECO:0000313" key="1">
    <source>
        <dbReference type="EMBL" id="KAK6630945.1"/>
    </source>
</evidence>
<sequence length="93" mass="10263">MKKVESLRFKAMWPFKGFALGDGNLEKAFRGRRKRRNGGGGGGTGVTLVDMITPWAAPCGLLCRWCSHFLQKSNRKELEGSTLDYVQCPPSSA</sequence>
<dbReference type="Proteomes" id="UP001359485">
    <property type="component" value="Unassembled WGS sequence"/>
</dbReference>
<protein>
    <submittedName>
        <fullName evidence="1">Uncharacterized protein</fullName>
    </submittedName>
</protein>
<comment type="caution">
    <text evidence="1">The sequence shown here is derived from an EMBL/GenBank/DDBJ whole genome shotgun (WGS) entry which is preliminary data.</text>
</comment>
<organism evidence="1 2">
    <name type="scientific">Polyplax serrata</name>
    <name type="common">Common mouse louse</name>
    <dbReference type="NCBI Taxonomy" id="468196"/>
    <lineage>
        <taxon>Eukaryota</taxon>
        <taxon>Metazoa</taxon>
        <taxon>Ecdysozoa</taxon>
        <taxon>Arthropoda</taxon>
        <taxon>Hexapoda</taxon>
        <taxon>Insecta</taxon>
        <taxon>Pterygota</taxon>
        <taxon>Neoptera</taxon>
        <taxon>Paraneoptera</taxon>
        <taxon>Psocodea</taxon>
        <taxon>Troctomorpha</taxon>
        <taxon>Phthiraptera</taxon>
        <taxon>Anoplura</taxon>
        <taxon>Polyplacidae</taxon>
        <taxon>Polyplax</taxon>
    </lineage>
</organism>
<proteinExistence type="predicted"/>
<dbReference type="EMBL" id="JAWJWF010000007">
    <property type="protein sequence ID" value="KAK6630945.1"/>
    <property type="molecule type" value="Genomic_DNA"/>
</dbReference>